<dbReference type="EMBL" id="CAJGYM010000071">
    <property type="protein sequence ID" value="CAD6196375.1"/>
    <property type="molecule type" value="Genomic_DNA"/>
</dbReference>
<sequence length="72" mass="8002">MTDSGWSSAAVGSGTALPFYTMKEELPARRPTIWAQFITDSAVIEKSVRKFPPFCPIFMGILASTRPMIRVH</sequence>
<organism evidence="1 2">
    <name type="scientific">Caenorhabditis auriculariae</name>
    <dbReference type="NCBI Taxonomy" id="2777116"/>
    <lineage>
        <taxon>Eukaryota</taxon>
        <taxon>Metazoa</taxon>
        <taxon>Ecdysozoa</taxon>
        <taxon>Nematoda</taxon>
        <taxon>Chromadorea</taxon>
        <taxon>Rhabditida</taxon>
        <taxon>Rhabditina</taxon>
        <taxon>Rhabditomorpha</taxon>
        <taxon>Rhabditoidea</taxon>
        <taxon>Rhabditidae</taxon>
        <taxon>Peloderinae</taxon>
        <taxon>Caenorhabditis</taxon>
    </lineage>
</organism>
<reference evidence="1" key="1">
    <citation type="submission" date="2020-10" db="EMBL/GenBank/DDBJ databases">
        <authorList>
            <person name="Kikuchi T."/>
        </authorList>
    </citation>
    <scope>NUCLEOTIDE SEQUENCE</scope>
    <source>
        <strain evidence="1">NKZ352</strain>
    </source>
</reference>
<dbReference type="AlphaFoldDB" id="A0A8S1HQ43"/>
<dbReference type="Proteomes" id="UP000835052">
    <property type="component" value="Unassembled WGS sequence"/>
</dbReference>
<comment type="caution">
    <text evidence="1">The sequence shown here is derived from an EMBL/GenBank/DDBJ whole genome shotgun (WGS) entry which is preliminary data.</text>
</comment>
<protein>
    <submittedName>
        <fullName evidence="1">Uncharacterized protein</fullName>
    </submittedName>
</protein>
<evidence type="ECO:0000313" key="1">
    <source>
        <dbReference type="EMBL" id="CAD6196375.1"/>
    </source>
</evidence>
<keyword evidence="2" id="KW-1185">Reference proteome</keyword>
<name>A0A8S1HQ43_9PELO</name>
<accession>A0A8S1HQ43</accession>
<proteinExistence type="predicted"/>
<gene>
    <name evidence="1" type="ORF">CAUJ_LOCUS12290</name>
</gene>
<evidence type="ECO:0000313" key="2">
    <source>
        <dbReference type="Proteomes" id="UP000835052"/>
    </source>
</evidence>